<dbReference type="Gene3D" id="3.30.450.40">
    <property type="match status" value="1"/>
</dbReference>
<dbReference type="InterPro" id="IPR004358">
    <property type="entry name" value="Sig_transdc_His_kin-like_C"/>
</dbReference>
<evidence type="ECO:0000313" key="10">
    <source>
        <dbReference type="EMBL" id="AMW03865.1"/>
    </source>
</evidence>
<dbReference type="SUPFAM" id="SSF47384">
    <property type="entry name" value="Homodimeric domain of signal transducing histidine kinase"/>
    <property type="match status" value="1"/>
</dbReference>
<dbReference type="PROSITE" id="PS50109">
    <property type="entry name" value="HIS_KIN"/>
    <property type="match status" value="1"/>
</dbReference>
<reference evidence="10 11" key="1">
    <citation type="journal article" date="2014" name="Proc. Natl. Acad. Sci. U.S.A.">
        <title>Functional type 2 photosynthetic reaction centers found in the rare bacterial phylum Gemmatimonadetes.</title>
        <authorList>
            <person name="Zeng Y."/>
            <person name="Feng F."/>
            <person name="Medova H."/>
            <person name="Dean J."/>
            <person name="Koblizek M."/>
        </authorList>
    </citation>
    <scope>NUCLEOTIDE SEQUENCE [LARGE SCALE GENOMIC DNA]</scope>
    <source>
        <strain evidence="10 11">AP64</strain>
    </source>
</reference>
<keyword evidence="4" id="KW-0808">Transferase</keyword>
<dbReference type="SUPFAM" id="SSF55781">
    <property type="entry name" value="GAF domain-like"/>
    <property type="match status" value="1"/>
</dbReference>
<sequence>MNVTTEQPSFARRLLDALPFTIWSVDLEGRITATNNTWSRFAEDNGAPAIASESAVIGCSVFSSVADDASREQIAHAMELLKDGQVSTVRWEFPCSSPDEERVFLMQVSALRENDVVTGFVFATVDITPSHRSREALINTGIALAEAISLDRVYEEVALQLKRAIPSTGFVIAIADDESGRFEIAHRQGYAAYTPDEIELRLSRAWLDALATSNVVREATPNGLEITAPLVSAEGVLGALTLYAEPLESESAIEETERVLAVIAAQTAVAIERAWLVRRVESKRRLEAIGEVAAGVAHELRNPLFGISSAAQLLRFRSREDPVVEKNVGRILREVERLNKMVTSLLEFGRPNAVHLQPADPEVVWDDILEGERARLDTHRLTIKRLRPASPVRSMLDAEQLGQVFRNILVNACDAAPEGTELLLATQVSPVGGWRCRLTNGGPPIPAEVLPHVFEFFYSTKAGGTGIGLALCQRIMDEHGGTISIDSQHDTGTTLTLTLPATAAT</sequence>
<evidence type="ECO:0000256" key="6">
    <source>
        <dbReference type="ARBA" id="ARBA00022777"/>
    </source>
</evidence>
<keyword evidence="7" id="KW-0067">ATP-binding</keyword>
<evidence type="ECO:0000256" key="1">
    <source>
        <dbReference type="ARBA" id="ARBA00000085"/>
    </source>
</evidence>
<dbReference type="RefSeq" id="WP_026849141.1">
    <property type="nucleotide sequence ID" value="NZ_CP011454.1"/>
</dbReference>
<comment type="catalytic activity">
    <reaction evidence="1">
        <text>ATP + protein L-histidine = ADP + protein N-phospho-L-histidine.</text>
        <dbReference type="EC" id="2.7.13.3"/>
    </reaction>
</comment>
<dbReference type="Pfam" id="PF02518">
    <property type="entry name" value="HATPase_c"/>
    <property type="match status" value="1"/>
</dbReference>
<dbReference type="Proteomes" id="UP000076404">
    <property type="component" value="Chromosome"/>
</dbReference>
<evidence type="ECO:0000256" key="8">
    <source>
        <dbReference type="ARBA" id="ARBA00023012"/>
    </source>
</evidence>
<name>A0A143BGW9_9BACT</name>
<dbReference type="InterPro" id="IPR003594">
    <property type="entry name" value="HATPase_dom"/>
</dbReference>
<organism evidence="10 11">
    <name type="scientific">Gemmatimonas phototrophica</name>
    <dbReference type="NCBI Taxonomy" id="1379270"/>
    <lineage>
        <taxon>Bacteria</taxon>
        <taxon>Pseudomonadati</taxon>
        <taxon>Gemmatimonadota</taxon>
        <taxon>Gemmatimonadia</taxon>
        <taxon>Gemmatimonadales</taxon>
        <taxon>Gemmatimonadaceae</taxon>
        <taxon>Gemmatimonas</taxon>
    </lineage>
</organism>
<protein>
    <recommendedName>
        <fullName evidence="2">histidine kinase</fullName>
        <ecNumber evidence="2">2.7.13.3</ecNumber>
    </recommendedName>
</protein>
<keyword evidence="8" id="KW-0902">Two-component regulatory system</keyword>
<dbReference type="GO" id="GO:0005524">
    <property type="term" value="F:ATP binding"/>
    <property type="evidence" value="ECO:0007669"/>
    <property type="project" value="UniProtKB-KW"/>
</dbReference>
<feature type="domain" description="Histidine kinase" evidence="9">
    <location>
        <begin position="295"/>
        <end position="503"/>
    </location>
</feature>
<dbReference type="GO" id="GO:0000155">
    <property type="term" value="F:phosphorelay sensor kinase activity"/>
    <property type="evidence" value="ECO:0007669"/>
    <property type="project" value="InterPro"/>
</dbReference>
<dbReference type="SMART" id="SM00388">
    <property type="entry name" value="HisKA"/>
    <property type="match status" value="1"/>
</dbReference>
<evidence type="ECO:0000256" key="4">
    <source>
        <dbReference type="ARBA" id="ARBA00022679"/>
    </source>
</evidence>
<evidence type="ECO:0000256" key="7">
    <source>
        <dbReference type="ARBA" id="ARBA00022840"/>
    </source>
</evidence>
<accession>A0A143BGW9</accession>
<gene>
    <name evidence="10" type="ORF">GEMMAAP_01410</name>
</gene>
<dbReference type="EC" id="2.7.13.3" evidence="2"/>
<dbReference type="Pfam" id="PF00512">
    <property type="entry name" value="HisKA"/>
    <property type="match status" value="1"/>
</dbReference>
<dbReference type="EMBL" id="CP011454">
    <property type="protein sequence ID" value="AMW03865.1"/>
    <property type="molecule type" value="Genomic_DNA"/>
</dbReference>
<dbReference type="SUPFAM" id="SSF55874">
    <property type="entry name" value="ATPase domain of HSP90 chaperone/DNA topoisomerase II/histidine kinase"/>
    <property type="match status" value="1"/>
</dbReference>
<dbReference type="KEGG" id="gph:GEMMAAP_01410"/>
<dbReference type="InterPro" id="IPR035965">
    <property type="entry name" value="PAS-like_dom_sf"/>
</dbReference>
<evidence type="ECO:0000256" key="3">
    <source>
        <dbReference type="ARBA" id="ARBA00022553"/>
    </source>
</evidence>
<keyword evidence="3" id="KW-0597">Phosphoprotein</keyword>
<reference evidence="10 11" key="2">
    <citation type="journal article" date="2016" name="Environ. Microbiol. Rep.">
        <title>Metagenomic evidence for the presence of phototrophic Gemmatimonadetes bacteria in diverse environments.</title>
        <authorList>
            <person name="Zeng Y."/>
            <person name="Baumbach J."/>
            <person name="Barbosa E.G."/>
            <person name="Azevedo V."/>
            <person name="Zhang C."/>
            <person name="Koblizek M."/>
        </authorList>
    </citation>
    <scope>NUCLEOTIDE SEQUENCE [LARGE SCALE GENOMIC DNA]</scope>
    <source>
        <strain evidence="10 11">AP64</strain>
    </source>
</reference>
<dbReference type="Gene3D" id="1.10.287.130">
    <property type="match status" value="1"/>
</dbReference>
<dbReference type="eggNOG" id="COG4191">
    <property type="taxonomic scope" value="Bacteria"/>
</dbReference>
<dbReference type="Pfam" id="PF08448">
    <property type="entry name" value="PAS_4"/>
    <property type="match status" value="1"/>
</dbReference>
<dbReference type="InterPro" id="IPR029016">
    <property type="entry name" value="GAF-like_dom_sf"/>
</dbReference>
<evidence type="ECO:0000256" key="2">
    <source>
        <dbReference type="ARBA" id="ARBA00012438"/>
    </source>
</evidence>
<evidence type="ECO:0000313" key="11">
    <source>
        <dbReference type="Proteomes" id="UP000076404"/>
    </source>
</evidence>
<dbReference type="InterPro" id="IPR013656">
    <property type="entry name" value="PAS_4"/>
</dbReference>
<dbReference type="SMART" id="SM00387">
    <property type="entry name" value="HATPase_c"/>
    <property type="match status" value="1"/>
</dbReference>
<dbReference type="InterPro" id="IPR036097">
    <property type="entry name" value="HisK_dim/P_sf"/>
</dbReference>
<dbReference type="STRING" id="1379270.GEMMAAP_01410"/>
<dbReference type="Gene3D" id="3.30.450.20">
    <property type="entry name" value="PAS domain"/>
    <property type="match status" value="1"/>
</dbReference>
<dbReference type="CDD" id="cd00082">
    <property type="entry name" value="HisKA"/>
    <property type="match status" value="1"/>
</dbReference>
<dbReference type="PANTHER" id="PTHR43065">
    <property type="entry name" value="SENSOR HISTIDINE KINASE"/>
    <property type="match status" value="1"/>
</dbReference>
<dbReference type="NCBIfam" id="TIGR00229">
    <property type="entry name" value="sensory_box"/>
    <property type="match status" value="1"/>
</dbReference>
<dbReference type="AlphaFoldDB" id="A0A143BGW9"/>
<dbReference type="PANTHER" id="PTHR43065:SF10">
    <property type="entry name" value="PEROXIDE STRESS-ACTIVATED HISTIDINE KINASE MAK3"/>
    <property type="match status" value="1"/>
</dbReference>
<evidence type="ECO:0000256" key="5">
    <source>
        <dbReference type="ARBA" id="ARBA00022741"/>
    </source>
</evidence>
<keyword evidence="11" id="KW-1185">Reference proteome</keyword>
<dbReference type="PRINTS" id="PR00344">
    <property type="entry name" value="BCTRLSENSOR"/>
</dbReference>
<dbReference type="InterPro" id="IPR003661">
    <property type="entry name" value="HisK_dim/P_dom"/>
</dbReference>
<dbReference type="InterPro" id="IPR036890">
    <property type="entry name" value="HATPase_C_sf"/>
</dbReference>
<proteinExistence type="predicted"/>
<keyword evidence="5" id="KW-0547">Nucleotide-binding</keyword>
<keyword evidence="6" id="KW-0418">Kinase</keyword>
<evidence type="ECO:0000259" key="9">
    <source>
        <dbReference type="PROSITE" id="PS50109"/>
    </source>
</evidence>
<dbReference type="SUPFAM" id="SSF55785">
    <property type="entry name" value="PYP-like sensor domain (PAS domain)"/>
    <property type="match status" value="1"/>
</dbReference>
<dbReference type="InterPro" id="IPR000014">
    <property type="entry name" value="PAS"/>
</dbReference>
<dbReference type="OrthoDB" id="9781147at2"/>
<dbReference type="Gene3D" id="3.30.565.10">
    <property type="entry name" value="Histidine kinase-like ATPase, C-terminal domain"/>
    <property type="match status" value="1"/>
</dbReference>
<dbReference type="InterPro" id="IPR005467">
    <property type="entry name" value="His_kinase_dom"/>
</dbReference>